<dbReference type="AlphaFoldDB" id="A0A1F5ITG5"/>
<keyword evidence="2" id="KW-0812">Transmembrane</keyword>
<keyword evidence="2" id="KW-1133">Transmembrane helix</keyword>
<organism evidence="3 4">
    <name type="scientific">Candidatus Daviesbacteria bacterium RIFCSPHIGHO2_01_FULL_41_23</name>
    <dbReference type="NCBI Taxonomy" id="1797764"/>
    <lineage>
        <taxon>Bacteria</taxon>
        <taxon>Candidatus Daviesiibacteriota</taxon>
    </lineage>
</organism>
<feature type="region of interest" description="Disordered" evidence="1">
    <location>
        <begin position="47"/>
        <end position="77"/>
    </location>
</feature>
<comment type="caution">
    <text evidence="3">The sequence shown here is derived from an EMBL/GenBank/DDBJ whole genome shotgun (WGS) entry which is preliminary data.</text>
</comment>
<reference evidence="3 4" key="1">
    <citation type="journal article" date="2016" name="Nat. Commun.">
        <title>Thousands of microbial genomes shed light on interconnected biogeochemical processes in an aquifer system.</title>
        <authorList>
            <person name="Anantharaman K."/>
            <person name="Brown C.T."/>
            <person name="Hug L.A."/>
            <person name="Sharon I."/>
            <person name="Castelle C.J."/>
            <person name="Probst A.J."/>
            <person name="Thomas B.C."/>
            <person name="Singh A."/>
            <person name="Wilkins M.J."/>
            <person name="Karaoz U."/>
            <person name="Brodie E.L."/>
            <person name="Williams K.H."/>
            <person name="Hubbard S.S."/>
            <person name="Banfield J.F."/>
        </authorList>
    </citation>
    <scope>NUCLEOTIDE SEQUENCE [LARGE SCALE GENOMIC DNA]</scope>
</reference>
<evidence type="ECO:0000256" key="2">
    <source>
        <dbReference type="SAM" id="Phobius"/>
    </source>
</evidence>
<evidence type="ECO:0000313" key="4">
    <source>
        <dbReference type="Proteomes" id="UP000176336"/>
    </source>
</evidence>
<protein>
    <submittedName>
        <fullName evidence="3">Uncharacterized protein</fullName>
    </submittedName>
</protein>
<accession>A0A1F5ITG5</accession>
<evidence type="ECO:0000256" key="1">
    <source>
        <dbReference type="SAM" id="MobiDB-lite"/>
    </source>
</evidence>
<name>A0A1F5ITG5_9BACT</name>
<proteinExistence type="predicted"/>
<keyword evidence="2" id="KW-0472">Membrane</keyword>
<feature type="compositionally biased region" description="Low complexity" evidence="1">
    <location>
        <begin position="50"/>
        <end position="64"/>
    </location>
</feature>
<feature type="transmembrane region" description="Helical" evidence="2">
    <location>
        <begin position="6"/>
        <end position="28"/>
    </location>
</feature>
<sequence>MQEKGFAQILVLIGIIVVIIGGGVYFYLRKEINTNPNNSLNTAQALINKSPDTTPTPSQTPQTSAKEVSSTPASPVPISGDRLLYTDNECNLEIVYPRKTVDGRKEYLWTLDATSKRMAITYAGRTGPNLNQMDHSITIFAQPLGSNSIFYSASADIVCTKNEDNLSLESFKEKFLLAGKESQPTVLEATKIGGVKFIPIIWDTKTEYGDQTYPTYIGVYNNFLIEVMNSNPGSGKLQEDAKSILNNIKFTNSNSN</sequence>
<gene>
    <name evidence="3" type="ORF">A2871_03185</name>
</gene>
<dbReference type="Proteomes" id="UP000176336">
    <property type="component" value="Unassembled WGS sequence"/>
</dbReference>
<evidence type="ECO:0000313" key="3">
    <source>
        <dbReference type="EMBL" id="OGE19643.1"/>
    </source>
</evidence>
<dbReference type="EMBL" id="MFCR01000002">
    <property type="protein sequence ID" value="OGE19643.1"/>
    <property type="molecule type" value="Genomic_DNA"/>
</dbReference>